<organism evidence="3 4">
    <name type="scientific">Pseudoduganella violacea</name>
    <dbReference type="NCBI Taxonomy" id="1715466"/>
    <lineage>
        <taxon>Bacteria</taxon>
        <taxon>Pseudomonadati</taxon>
        <taxon>Pseudomonadota</taxon>
        <taxon>Betaproteobacteria</taxon>
        <taxon>Burkholderiales</taxon>
        <taxon>Oxalobacteraceae</taxon>
        <taxon>Telluria group</taxon>
        <taxon>Pseudoduganella</taxon>
    </lineage>
</organism>
<keyword evidence="2" id="KW-0472">Membrane</keyword>
<feature type="transmembrane region" description="Helical" evidence="2">
    <location>
        <begin position="24"/>
        <end position="42"/>
    </location>
</feature>
<feature type="compositionally biased region" description="Basic and acidic residues" evidence="1">
    <location>
        <begin position="100"/>
        <end position="123"/>
    </location>
</feature>
<name>A0A7W5B728_9BURK</name>
<keyword evidence="4" id="KW-1185">Reference proteome</keyword>
<reference evidence="3 4" key="1">
    <citation type="submission" date="2020-08" db="EMBL/GenBank/DDBJ databases">
        <title>Genomic Encyclopedia of Type Strains, Phase III (KMG-III): the genomes of soil and plant-associated and newly described type strains.</title>
        <authorList>
            <person name="Whitman W."/>
        </authorList>
    </citation>
    <scope>NUCLEOTIDE SEQUENCE [LARGE SCALE GENOMIC DNA]</scope>
    <source>
        <strain evidence="3 4">CECT 8897</strain>
    </source>
</reference>
<evidence type="ECO:0000256" key="2">
    <source>
        <dbReference type="SAM" id="Phobius"/>
    </source>
</evidence>
<feature type="region of interest" description="Disordered" evidence="1">
    <location>
        <begin position="70"/>
        <end position="123"/>
    </location>
</feature>
<proteinExistence type="predicted"/>
<feature type="compositionally biased region" description="Pro residues" evidence="1">
    <location>
        <begin position="70"/>
        <end position="86"/>
    </location>
</feature>
<feature type="compositionally biased region" description="Basic and acidic residues" evidence="1">
    <location>
        <begin position="179"/>
        <end position="199"/>
    </location>
</feature>
<sequence>MDQSSTAYEAAPAFRSSAQRPGGMLAGIVVSLLVHALLILMYRGSTPPLKVLPPDEARRTTTVWLLRPAPPKPAAAPVAPEAPPPVAQTKSGPAAKPVTRRQELAIRPRTEKRAAQPIREKPADEAIVAAPALPADPFAQPASNGKFDLDAARKSARQLASEPELPDDAPLSRLKAQQRQRDIQEGKLAREMTKAARPDCKDGLPGGLLAPLFLLMDKKDHGCKW</sequence>
<dbReference type="Proteomes" id="UP000541535">
    <property type="component" value="Unassembled WGS sequence"/>
</dbReference>
<keyword evidence="2" id="KW-1133">Transmembrane helix</keyword>
<dbReference type="RefSeq" id="WP_183439327.1">
    <property type="nucleotide sequence ID" value="NZ_JACHXD010000001.1"/>
</dbReference>
<protein>
    <submittedName>
        <fullName evidence="3">Uncharacterized protein</fullName>
    </submittedName>
</protein>
<gene>
    <name evidence="3" type="ORF">FHS03_000389</name>
</gene>
<evidence type="ECO:0000313" key="3">
    <source>
        <dbReference type="EMBL" id="MBB3117370.1"/>
    </source>
</evidence>
<accession>A0A7W5B728</accession>
<dbReference type="AlphaFoldDB" id="A0A7W5B728"/>
<evidence type="ECO:0000256" key="1">
    <source>
        <dbReference type="SAM" id="MobiDB-lite"/>
    </source>
</evidence>
<dbReference type="EMBL" id="JACHXD010000001">
    <property type="protein sequence ID" value="MBB3117370.1"/>
    <property type="molecule type" value="Genomic_DNA"/>
</dbReference>
<comment type="caution">
    <text evidence="3">The sequence shown here is derived from an EMBL/GenBank/DDBJ whole genome shotgun (WGS) entry which is preliminary data.</text>
</comment>
<feature type="region of interest" description="Disordered" evidence="1">
    <location>
        <begin position="152"/>
        <end position="199"/>
    </location>
</feature>
<keyword evidence="2" id="KW-0812">Transmembrane</keyword>
<evidence type="ECO:0000313" key="4">
    <source>
        <dbReference type="Proteomes" id="UP000541535"/>
    </source>
</evidence>